<evidence type="ECO:0000313" key="2">
    <source>
        <dbReference type="Proteomes" id="UP000789702"/>
    </source>
</evidence>
<feature type="non-terminal residue" evidence="1">
    <location>
        <position position="83"/>
    </location>
</feature>
<sequence>TATMLSIHDIIVDITAPVPDDVEITPPPFDELHDLVTAGCCSLMPPATKGHKYAGRCQNIIIVPSYESTIYSQSTINLTKLRL</sequence>
<comment type="caution">
    <text evidence="1">The sequence shown here is derived from an EMBL/GenBank/DDBJ whole genome shotgun (WGS) entry which is preliminary data.</text>
</comment>
<keyword evidence="2" id="KW-1185">Reference proteome</keyword>
<accession>A0ACA9QLE4</accession>
<feature type="non-terminal residue" evidence="1">
    <location>
        <position position="1"/>
    </location>
</feature>
<organism evidence="1 2">
    <name type="scientific">Dentiscutata heterogama</name>
    <dbReference type="NCBI Taxonomy" id="1316150"/>
    <lineage>
        <taxon>Eukaryota</taxon>
        <taxon>Fungi</taxon>
        <taxon>Fungi incertae sedis</taxon>
        <taxon>Mucoromycota</taxon>
        <taxon>Glomeromycotina</taxon>
        <taxon>Glomeromycetes</taxon>
        <taxon>Diversisporales</taxon>
        <taxon>Gigasporaceae</taxon>
        <taxon>Dentiscutata</taxon>
    </lineage>
</organism>
<dbReference type="EMBL" id="CAJVPU010049234">
    <property type="protein sequence ID" value="CAG8757077.1"/>
    <property type="molecule type" value="Genomic_DNA"/>
</dbReference>
<proteinExistence type="predicted"/>
<gene>
    <name evidence="1" type="ORF">DHETER_LOCUS15025</name>
</gene>
<name>A0ACA9QLE4_9GLOM</name>
<reference evidence="1" key="1">
    <citation type="submission" date="2021-06" db="EMBL/GenBank/DDBJ databases">
        <authorList>
            <person name="Kallberg Y."/>
            <person name="Tangrot J."/>
            <person name="Rosling A."/>
        </authorList>
    </citation>
    <scope>NUCLEOTIDE SEQUENCE</scope>
    <source>
        <strain evidence="1">IL203A</strain>
    </source>
</reference>
<protein>
    <submittedName>
        <fullName evidence="1">4184_t:CDS:1</fullName>
    </submittedName>
</protein>
<evidence type="ECO:0000313" key="1">
    <source>
        <dbReference type="EMBL" id="CAG8757077.1"/>
    </source>
</evidence>
<dbReference type="Proteomes" id="UP000789702">
    <property type="component" value="Unassembled WGS sequence"/>
</dbReference>